<evidence type="ECO:0000313" key="2">
    <source>
        <dbReference type="EMBL" id="KAJ8022279.1"/>
    </source>
</evidence>
<gene>
    <name evidence="2" type="ORF">HOLleu_37126</name>
</gene>
<protein>
    <submittedName>
        <fullName evidence="2">Uncharacterized protein</fullName>
    </submittedName>
</protein>
<sequence length="124" mass="13649">MAIGFLSKRCQRSNFYWSLHLRKENSTGLGLGLGACDSDSVSDSYASDSVWDSDSAGEDSDSDSEGVDSTTALQRWRSPDIGDGDMLSPSLSTHPHPFRRLSKNRTRRNRTDGVRVAYVAPDCM</sequence>
<organism evidence="2 3">
    <name type="scientific">Holothuria leucospilota</name>
    <name type="common">Black long sea cucumber</name>
    <name type="synonym">Mertensiothuria leucospilota</name>
    <dbReference type="NCBI Taxonomy" id="206669"/>
    <lineage>
        <taxon>Eukaryota</taxon>
        <taxon>Metazoa</taxon>
        <taxon>Echinodermata</taxon>
        <taxon>Eleutherozoa</taxon>
        <taxon>Echinozoa</taxon>
        <taxon>Holothuroidea</taxon>
        <taxon>Aspidochirotacea</taxon>
        <taxon>Aspidochirotida</taxon>
        <taxon>Holothuriidae</taxon>
        <taxon>Holothuria</taxon>
    </lineage>
</organism>
<dbReference type="Proteomes" id="UP001152320">
    <property type="component" value="Chromosome 20"/>
</dbReference>
<evidence type="ECO:0000256" key="1">
    <source>
        <dbReference type="SAM" id="MobiDB-lite"/>
    </source>
</evidence>
<feature type="region of interest" description="Disordered" evidence="1">
    <location>
        <begin position="38"/>
        <end position="111"/>
    </location>
</feature>
<feature type="compositionally biased region" description="Low complexity" evidence="1">
    <location>
        <begin position="38"/>
        <end position="54"/>
    </location>
</feature>
<name>A0A9Q1BEJ1_HOLLE</name>
<dbReference type="EMBL" id="JAIZAY010000020">
    <property type="protein sequence ID" value="KAJ8022279.1"/>
    <property type="molecule type" value="Genomic_DNA"/>
</dbReference>
<reference evidence="2" key="1">
    <citation type="submission" date="2021-10" db="EMBL/GenBank/DDBJ databases">
        <title>Tropical sea cucumber genome reveals ecological adaptation and Cuvierian tubules defense mechanism.</title>
        <authorList>
            <person name="Chen T."/>
        </authorList>
    </citation>
    <scope>NUCLEOTIDE SEQUENCE</scope>
    <source>
        <strain evidence="2">Nanhai2018</strain>
        <tissue evidence="2">Muscle</tissue>
    </source>
</reference>
<feature type="compositionally biased region" description="Acidic residues" evidence="1">
    <location>
        <begin position="55"/>
        <end position="66"/>
    </location>
</feature>
<evidence type="ECO:0000313" key="3">
    <source>
        <dbReference type="Proteomes" id="UP001152320"/>
    </source>
</evidence>
<dbReference type="AlphaFoldDB" id="A0A9Q1BEJ1"/>
<keyword evidence="3" id="KW-1185">Reference proteome</keyword>
<accession>A0A9Q1BEJ1</accession>
<comment type="caution">
    <text evidence="2">The sequence shown here is derived from an EMBL/GenBank/DDBJ whole genome shotgun (WGS) entry which is preliminary data.</text>
</comment>
<proteinExistence type="predicted"/>
<feature type="compositionally biased region" description="Basic residues" evidence="1">
    <location>
        <begin position="96"/>
        <end position="108"/>
    </location>
</feature>